<evidence type="ECO:0000256" key="2">
    <source>
        <dbReference type="ARBA" id="ARBA00004305"/>
    </source>
</evidence>
<evidence type="ECO:0000256" key="4">
    <source>
        <dbReference type="ARBA" id="ARBA00012277"/>
    </source>
</evidence>
<accession>A0A261Y2X6</accession>
<evidence type="ECO:0000256" key="6">
    <source>
        <dbReference type="ARBA" id="ARBA00022946"/>
    </source>
</evidence>
<evidence type="ECO:0000256" key="10">
    <source>
        <dbReference type="ARBA" id="ARBA00031050"/>
    </source>
</evidence>
<dbReference type="PROSITE" id="PS50235">
    <property type="entry name" value="USP_3"/>
    <property type="match status" value="1"/>
</dbReference>
<comment type="cofactor">
    <cofactor evidence="1">
        <name>thiamine diphosphate</name>
        <dbReference type="ChEBI" id="CHEBI:58937"/>
    </cofactor>
</comment>
<dbReference type="InterPro" id="IPR018200">
    <property type="entry name" value="USP_CS"/>
</dbReference>
<dbReference type="PANTHER" id="PTHR43380:SF1">
    <property type="entry name" value="2-OXOISOVALERATE DEHYDROGENASE SUBUNIT ALPHA, MITOCHONDRIAL"/>
    <property type="match status" value="1"/>
</dbReference>
<name>A0A261Y2X6_9FUNG</name>
<evidence type="ECO:0000256" key="5">
    <source>
        <dbReference type="ARBA" id="ARBA00022723"/>
    </source>
</evidence>
<evidence type="ECO:0000256" key="11">
    <source>
        <dbReference type="SAM" id="MobiDB-lite"/>
    </source>
</evidence>
<comment type="caution">
    <text evidence="13">The sequence shown here is derived from an EMBL/GenBank/DDBJ whole genome shotgun (WGS) entry which is preliminary data.</text>
</comment>
<dbReference type="CDD" id="cd02000">
    <property type="entry name" value="TPP_E1_PDC_ADC_BCADC"/>
    <property type="match status" value="1"/>
</dbReference>
<reference evidence="13 14" key="1">
    <citation type="journal article" date="2017" name="Mycologia">
        <title>Bifiguratus adelaidae, gen. et sp. nov., a new member of Mucoromycotina in endophytic and soil-dwelling habitats.</title>
        <authorList>
            <person name="Torres-Cruz T.J."/>
            <person name="Billingsley Tobias T.L."/>
            <person name="Almatruk M."/>
            <person name="Hesse C."/>
            <person name="Kuske C.R."/>
            <person name="Desiro A."/>
            <person name="Benucci G.M."/>
            <person name="Bonito G."/>
            <person name="Stajich J.E."/>
            <person name="Dunlap C."/>
            <person name="Arnold A.E."/>
            <person name="Porras-Alfaro A."/>
        </authorList>
    </citation>
    <scope>NUCLEOTIDE SEQUENCE [LARGE SCALE GENOMIC DNA]</scope>
    <source>
        <strain evidence="13 14">AZ0501</strain>
    </source>
</reference>
<keyword evidence="7" id="KW-0630">Potassium</keyword>
<feature type="compositionally biased region" description="Polar residues" evidence="11">
    <location>
        <begin position="567"/>
        <end position="585"/>
    </location>
</feature>
<dbReference type="GO" id="GO:0009083">
    <property type="term" value="P:branched-chain amino acid catabolic process"/>
    <property type="evidence" value="ECO:0007669"/>
    <property type="project" value="TreeGrafter"/>
</dbReference>
<dbReference type="EC" id="1.2.4.4" evidence="4"/>
<dbReference type="SUPFAM" id="SSF52518">
    <property type="entry name" value="Thiamin diphosphate-binding fold (THDP-binding)"/>
    <property type="match status" value="1"/>
</dbReference>
<dbReference type="AlphaFoldDB" id="A0A261Y2X6"/>
<gene>
    <name evidence="13" type="ORF">BZG36_01773</name>
</gene>
<dbReference type="GO" id="GO:0003863">
    <property type="term" value="F:branched-chain 2-oxo acid dehydrogenase activity"/>
    <property type="evidence" value="ECO:0007669"/>
    <property type="project" value="UniProtKB-EC"/>
</dbReference>
<dbReference type="EMBL" id="MVBO01000025">
    <property type="protein sequence ID" value="OZJ04980.1"/>
    <property type="molecule type" value="Genomic_DNA"/>
</dbReference>
<dbReference type="GO" id="GO:0004843">
    <property type="term" value="F:cysteine-type deubiquitinase activity"/>
    <property type="evidence" value="ECO:0007669"/>
    <property type="project" value="InterPro"/>
</dbReference>
<dbReference type="PROSITE" id="PS00972">
    <property type="entry name" value="USP_1"/>
    <property type="match status" value="1"/>
</dbReference>
<keyword evidence="5" id="KW-0479">Metal-binding</keyword>
<dbReference type="SUPFAM" id="SSF54001">
    <property type="entry name" value="Cysteine proteinases"/>
    <property type="match status" value="1"/>
</dbReference>
<protein>
    <recommendedName>
        <fullName evidence="4">3-methyl-2-oxobutanoate dehydrogenase (2-methylpropanoyl-transferring)</fullName>
        <ecNumber evidence="4">1.2.4.4</ecNumber>
    </recommendedName>
    <alternativeName>
        <fullName evidence="10">Branched-chain alpha-keto acid dehydrogenase E1 component alpha chain</fullName>
    </alternativeName>
</protein>
<dbReference type="InterPro" id="IPR001017">
    <property type="entry name" value="DH_E1"/>
</dbReference>
<evidence type="ECO:0000256" key="8">
    <source>
        <dbReference type="ARBA" id="ARBA00023002"/>
    </source>
</evidence>
<keyword evidence="6" id="KW-0809">Transit peptide</keyword>
<dbReference type="InterPro" id="IPR050771">
    <property type="entry name" value="Alpha-ketoacid_DH_E1_comp"/>
</dbReference>
<evidence type="ECO:0000313" key="14">
    <source>
        <dbReference type="Proteomes" id="UP000242875"/>
    </source>
</evidence>
<dbReference type="GO" id="GO:0016579">
    <property type="term" value="P:protein deubiquitination"/>
    <property type="evidence" value="ECO:0007669"/>
    <property type="project" value="InterPro"/>
</dbReference>
<comment type="similarity">
    <text evidence="3">Belongs to the BCKDHA family.</text>
</comment>
<dbReference type="Gene3D" id="3.40.50.970">
    <property type="match status" value="1"/>
</dbReference>
<evidence type="ECO:0000259" key="12">
    <source>
        <dbReference type="PROSITE" id="PS50235"/>
    </source>
</evidence>
<keyword evidence="8" id="KW-0560">Oxidoreductase</keyword>
<keyword evidence="9" id="KW-0496">Mitochondrion</keyword>
<dbReference type="InterPro" id="IPR038765">
    <property type="entry name" value="Papain-like_cys_pep_sf"/>
</dbReference>
<evidence type="ECO:0000256" key="1">
    <source>
        <dbReference type="ARBA" id="ARBA00001964"/>
    </source>
</evidence>
<dbReference type="InterPro" id="IPR029061">
    <property type="entry name" value="THDP-binding"/>
</dbReference>
<dbReference type="OrthoDB" id="3845at2759"/>
<feature type="region of interest" description="Disordered" evidence="11">
    <location>
        <begin position="134"/>
        <end position="196"/>
    </location>
</feature>
<dbReference type="Proteomes" id="UP000242875">
    <property type="component" value="Unassembled WGS sequence"/>
</dbReference>
<comment type="subcellular location">
    <subcellularLocation>
        <location evidence="2">Mitochondrion matrix</location>
    </subcellularLocation>
</comment>
<organism evidence="13 14">
    <name type="scientific">Bifiguratus adelaidae</name>
    <dbReference type="NCBI Taxonomy" id="1938954"/>
    <lineage>
        <taxon>Eukaryota</taxon>
        <taxon>Fungi</taxon>
        <taxon>Fungi incertae sedis</taxon>
        <taxon>Mucoromycota</taxon>
        <taxon>Mucoromycotina</taxon>
        <taxon>Endogonomycetes</taxon>
        <taxon>Endogonales</taxon>
        <taxon>Endogonales incertae sedis</taxon>
        <taxon>Bifiguratus</taxon>
    </lineage>
</organism>
<evidence type="ECO:0000256" key="3">
    <source>
        <dbReference type="ARBA" id="ARBA00008646"/>
    </source>
</evidence>
<evidence type="ECO:0000256" key="9">
    <source>
        <dbReference type="ARBA" id="ARBA00023128"/>
    </source>
</evidence>
<dbReference type="InterPro" id="IPR001394">
    <property type="entry name" value="Peptidase_C19_UCH"/>
</dbReference>
<dbReference type="GO" id="GO:0046872">
    <property type="term" value="F:metal ion binding"/>
    <property type="evidence" value="ECO:0007669"/>
    <property type="project" value="UniProtKB-KW"/>
</dbReference>
<dbReference type="PANTHER" id="PTHR43380">
    <property type="entry name" value="2-OXOISOVALERATE DEHYDROGENASE SUBUNIT ALPHA, MITOCHONDRIAL"/>
    <property type="match status" value="1"/>
</dbReference>
<feature type="domain" description="USP" evidence="12">
    <location>
        <begin position="244"/>
        <end position="557"/>
    </location>
</feature>
<evidence type="ECO:0000313" key="13">
    <source>
        <dbReference type="EMBL" id="OZJ04980.1"/>
    </source>
</evidence>
<evidence type="ECO:0000256" key="7">
    <source>
        <dbReference type="ARBA" id="ARBA00022958"/>
    </source>
</evidence>
<proteinExistence type="inferred from homology"/>
<keyword evidence="14" id="KW-1185">Reference proteome</keyword>
<dbReference type="Gene3D" id="3.90.70.10">
    <property type="entry name" value="Cysteine proteinases"/>
    <property type="match status" value="1"/>
</dbReference>
<dbReference type="InterPro" id="IPR028889">
    <property type="entry name" value="USP"/>
</dbReference>
<dbReference type="FunFam" id="3.40.50.970:FF:000015">
    <property type="entry name" value="2-oxoisovalerate dehydrogenase subunit alpha"/>
    <property type="match status" value="1"/>
</dbReference>
<dbReference type="Pfam" id="PF00676">
    <property type="entry name" value="E1_dh"/>
    <property type="match status" value="1"/>
</dbReference>
<dbReference type="GO" id="GO:0005759">
    <property type="term" value="C:mitochondrial matrix"/>
    <property type="evidence" value="ECO:0007669"/>
    <property type="project" value="UniProtKB-SubCell"/>
</dbReference>
<feature type="region of interest" description="Disordered" evidence="11">
    <location>
        <begin position="560"/>
        <end position="585"/>
    </location>
</feature>
<dbReference type="Pfam" id="PF00443">
    <property type="entry name" value="UCH"/>
    <property type="match status" value="1"/>
</dbReference>
<sequence>MEDDDTQLGITIRCKGCLSSSQKVAVPFEGSIIFGGEETRYMVSIVCDDGKQQDFVLLNNVRNAFDLTADHKVKITLKSSDISLELELEKEELRKKIVQYVKGIRSRTDSGSIKTAAQHETIFASSKPRRYPIELKRDHTIQNIGKPEPESIKSLPPSSPKTPGKRLMSRRDLQASPSKGVSNNEDEDMIPSPQRQRLDISYENATKSYPSFSFAPVAMQESSPLAAESSTRRPPSPHYFHVVPGLINLGNTCYMNSILQLLMHFDWLALSMLVERWRIGEDAVDTLLQPMANIFARKRCSLPVSASILKTCLERSGSQFTPYTQQDAHEYLTACLDKLENEMQQHQKTLKAPFPPLNPIADTFSFKVSQQITCKQCLRSSSRSDEYRDLSVDLLDASEWMLESPMSMDVNMLIYQFFKDQQLNYKCEKCGHDEVTLAQSFEKLPRVLVVHLKRFAYDPRKGSMFKRSDAVRLDQEIDIGQFCSSVTKTKGRFNMASIRPIDPRNESQVSHYLDPNANVNMLVSAVQEVKNWHEVHSEDASQLSEYGLLYHTLQEQAGDPHLLGDKLSSSLTTPRSQTNPISPISQAFEDKENMPVLPDQCKEQKRPLTALIAEMDRFKQTRYKRDDGSKTSRKYRLSAVTLSTTSLCPQEIRQDKHGEKIRIPGATDSYFTHEMKFIQNMEGIPTYRVMDQEGKIMVPDQEPQVSKELTLKIYKDMVTLNIMDLILYEAQRQGRISFYMTNYGEEAYMGSAAALDPEDVVFGQYREAGVLLYRGFTIDEFMNQCYSNELDHGKGRQMPVHYGSAKLNFQTISSPLATQIPQASGAAYALKRSGKKNCVMCYFGEGAASEGDFHAALNIAATMQCPVIFFCRNNGFAISTPTIDQYKGDGIASRGVGYGISTIRVDGNDFWAVYNATVAARKMAVESHQPVLIEAMSYRVGHHSTSDDSTKYRDHKEVEKRAELDNPITRLRRYMELKGWWDLDQDTEYRTTRRKEIMKSFSAAEKRKKPAVSELFTDVYDELTPNLLDQKKELEELMKKYPEHYSTDGYAKGL</sequence>
<dbReference type="CDD" id="cd02257">
    <property type="entry name" value="Peptidase_C19"/>
    <property type="match status" value="1"/>
</dbReference>